<organism evidence="6 7">
    <name type="scientific">Nezara viridula</name>
    <name type="common">Southern green stink bug</name>
    <name type="synonym">Cimex viridulus</name>
    <dbReference type="NCBI Taxonomy" id="85310"/>
    <lineage>
        <taxon>Eukaryota</taxon>
        <taxon>Metazoa</taxon>
        <taxon>Ecdysozoa</taxon>
        <taxon>Arthropoda</taxon>
        <taxon>Hexapoda</taxon>
        <taxon>Insecta</taxon>
        <taxon>Pterygota</taxon>
        <taxon>Neoptera</taxon>
        <taxon>Paraneoptera</taxon>
        <taxon>Hemiptera</taxon>
        <taxon>Heteroptera</taxon>
        <taxon>Panheteroptera</taxon>
        <taxon>Pentatomomorpha</taxon>
        <taxon>Pentatomoidea</taxon>
        <taxon>Pentatomidae</taxon>
        <taxon>Pentatominae</taxon>
        <taxon>Nezara</taxon>
    </lineage>
</organism>
<dbReference type="SMART" id="SM00226">
    <property type="entry name" value="LMWPc"/>
    <property type="match status" value="1"/>
</dbReference>
<evidence type="ECO:0000256" key="3">
    <source>
        <dbReference type="ARBA" id="ARBA00022912"/>
    </source>
</evidence>
<dbReference type="OrthoDB" id="3388at2759"/>
<dbReference type="PRINTS" id="PR00719">
    <property type="entry name" value="LMWPTPASE"/>
</dbReference>
<dbReference type="InterPro" id="IPR050438">
    <property type="entry name" value="LMW_PTPase"/>
</dbReference>
<evidence type="ECO:0000256" key="1">
    <source>
        <dbReference type="ARBA" id="ARBA00011063"/>
    </source>
</evidence>
<protein>
    <recommendedName>
        <fullName evidence="5">Phosphotyrosine protein phosphatase I domain-containing protein</fullName>
    </recommendedName>
</protein>
<dbReference type="PANTHER" id="PTHR11717:SF7">
    <property type="entry name" value="LOW MOLECULAR WEIGHT PHOSPHOTYROSINE PROTEIN PHOSPHATASE"/>
    <property type="match status" value="1"/>
</dbReference>
<feature type="active site" evidence="4">
    <location>
        <position position="38"/>
    </location>
</feature>
<dbReference type="Proteomes" id="UP001152798">
    <property type="component" value="Chromosome 1"/>
</dbReference>
<comment type="similarity">
    <text evidence="1">Belongs to the low molecular weight phosphotyrosine protein phosphatase family.</text>
</comment>
<dbReference type="GO" id="GO:0004725">
    <property type="term" value="F:protein tyrosine phosphatase activity"/>
    <property type="evidence" value="ECO:0007669"/>
    <property type="project" value="InterPro"/>
</dbReference>
<dbReference type="InterPro" id="IPR017867">
    <property type="entry name" value="Tyr_phospatase_low_mol_wt"/>
</dbReference>
<keyword evidence="2" id="KW-0378">Hydrolase</keyword>
<evidence type="ECO:0000313" key="6">
    <source>
        <dbReference type="EMBL" id="CAH1390308.1"/>
    </source>
</evidence>
<name>A0A9P0E5N0_NEZVI</name>
<evidence type="ECO:0000256" key="2">
    <source>
        <dbReference type="ARBA" id="ARBA00022801"/>
    </source>
</evidence>
<dbReference type="PANTHER" id="PTHR11717">
    <property type="entry name" value="LOW MOLECULAR WEIGHT PROTEIN TYROSINE PHOSPHATASE"/>
    <property type="match status" value="1"/>
</dbReference>
<reference evidence="6" key="1">
    <citation type="submission" date="2022-01" db="EMBL/GenBank/DDBJ databases">
        <authorList>
            <person name="King R."/>
        </authorList>
    </citation>
    <scope>NUCLEOTIDE SEQUENCE</scope>
</reference>
<dbReference type="SUPFAM" id="SSF52788">
    <property type="entry name" value="Phosphotyrosine protein phosphatases I"/>
    <property type="match status" value="1"/>
</dbReference>
<dbReference type="Pfam" id="PF01451">
    <property type="entry name" value="LMWPc"/>
    <property type="match status" value="1"/>
</dbReference>
<dbReference type="InterPro" id="IPR023485">
    <property type="entry name" value="Ptyr_pPase"/>
</dbReference>
<dbReference type="InterPro" id="IPR036196">
    <property type="entry name" value="Ptyr_pPase_sf"/>
</dbReference>
<accession>A0A9P0E5N0</accession>
<feature type="domain" description="Phosphotyrosine protein phosphatase I" evidence="5">
    <location>
        <begin position="26"/>
        <end position="175"/>
    </location>
</feature>
<proteinExistence type="inferred from homology"/>
<keyword evidence="3" id="KW-0904">Protein phosphatase</keyword>
<gene>
    <name evidence="6" type="ORF">NEZAVI_LOCUS1529</name>
</gene>
<evidence type="ECO:0000313" key="7">
    <source>
        <dbReference type="Proteomes" id="UP001152798"/>
    </source>
</evidence>
<dbReference type="EMBL" id="OV725077">
    <property type="protein sequence ID" value="CAH1390308.1"/>
    <property type="molecule type" value="Genomic_DNA"/>
</dbReference>
<dbReference type="AlphaFoldDB" id="A0A9P0E5N0"/>
<evidence type="ECO:0000256" key="4">
    <source>
        <dbReference type="PIRSR" id="PIRSR617867-1"/>
    </source>
</evidence>
<evidence type="ECO:0000259" key="5">
    <source>
        <dbReference type="SMART" id="SM00226"/>
    </source>
</evidence>
<dbReference type="Gene3D" id="3.40.50.2300">
    <property type="match status" value="1"/>
</dbReference>
<sequence>MPKLFDKISYLWICFRHLTTSVVYDHSVLFISRRNVIRAPIAKAVFTKILKDQSLMDMWQVDSAAIDVWQLGNEIDERAMEVLRLHNYEIDDHKARQISNKDFFQYEYMLVMDEGELFDLSKLAPVNSKTIRQLLGTFDPSGDIYIDDPYFTKGMKPIIQTLLHCQRSCENFLRQLQLKSKK</sequence>
<feature type="active site" description="Proton donor" evidence="4">
    <location>
        <position position="148"/>
    </location>
</feature>
<keyword evidence="7" id="KW-1185">Reference proteome</keyword>